<keyword evidence="1 3" id="KW-0963">Cytoplasm</keyword>
<dbReference type="InterPro" id="IPR027396">
    <property type="entry name" value="DsrEFH-like"/>
</dbReference>
<dbReference type="OrthoDB" id="9795117at2"/>
<dbReference type="InterPro" id="IPR023526">
    <property type="entry name" value="Sulphur_relay_TusB"/>
</dbReference>
<dbReference type="GO" id="GO:1990228">
    <property type="term" value="C:sulfurtransferase complex"/>
    <property type="evidence" value="ECO:0007669"/>
    <property type="project" value="TreeGrafter"/>
</dbReference>
<dbReference type="Pfam" id="PF04077">
    <property type="entry name" value="DsrH"/>
    <property type="match status" value="1"/>
</dbReference>
<sequence length="95" mass="11032">MLHTLMNSPWYSDLDTIIRMVNYDDDFVLFQDGVIGAIKDSIMQKKLLSIPTTIWVLQEDLEARGLSKKISVNFHLLDYTGFVKLTMKHSQQIAW</sequence>
<dbReference type="NCBIfam" id="TIGR03011">
    <property type="entry name" value="sulf_tusB_dsrH"/>
    <property type="match status" value="1"/>
</dbReference>
<dbReference type="EMBL" id="AP010872">
    <property type="protein sequence ID" value="BAH83105.1"/>
    <property type="molecule type" value="Genomic_DNA"/>
</dbReference>
<comment type="function">
    <text evidence="3">Part of a sulfur-relay system required for 2-thiolation of 5-methylaminomethyl-2-thiouridine (mnm(5)s(2)U) at tRNA wobble positions.</text>
</comment>
<dbReference type="AlphaFoldDB" id="C5WCP9"/>
<evidence type="ECO:0000256" key="3">
    <source>
        <dbReference type="HAMAP-Rule" id="MF_01564"/>
    </source>
</evidence>
<evidence type="ECO:0000313" key="4">
    <source>
        <dbReference type="EMBL" id="BAH83105.1"/>
    </source>
</evidence>
<evidence type="ECO:0000256" key="2">
    <source>
        <dbReference type="ARBA" id="ARBA00022694"/>
    </source>
</evidence>
<accession>C5WCP9</accession>
<dbReference type="HOGENOM" id="CLU_166087_2_1_6"/>
<dbReference type="NCBIfam" id="NF010035">
    <property type="entry name" value="PRK13510.1"/>
    <property type="match status" value="1"/>
</dbReference>
<dbReference type="PANTHER" id="PTHR37526:SF1">
    <property type="entry name" value="PROTEIN TUSB"/>
    <property type="match status" value="1"/>
</dbReference>
<protein>
    <recommendedName>
        <fullName evidence="3">Protein TusB</fullName>
    </recommendedName>
    <alternativeName>
        <fullName evidence="3">tRNA 2-thiouridine synthesizing protein B</fullName>
    </alternativeName>
</protein>
<keyword evidence="2 3" id="KW-0819">tRNA processing</keyword>
<proteinExistence type="inferred from homology"/>
<evidence type="ECO:0000313" key="5">
    <source>
        <dbReference type="Proteomes" id="UP000061704"/>
    </source>
</evidence>
<dbReference type="RefSeq" id="WP_041069067.1">
    <property type="nucleotide sequence ID" value="NZ_AP010872.1"/>
</dbReference>
<gene>
    <name evidence="4" type="primary">yheL</name>
    <name evidence="3" type="synonym">tusB</name>
    <name evidence="4" type="ORF">ICMP_246</name>
</gene>
<evidence type="ECO:0000256" key="1">
    <source>
        <dbReference type="ARBA" id="ARBA00022490"/>
    </source>
</evidence>
<dbReference type="InterPro" id="IPR007215">
    <property type="entry name" value="Sulphur_relay_TusB/DsrH"/>
</dbReference>
<reference evidence="4 5" key="1">
    <citation type="journal article" date="2011" name="Genome Biol. Evol.">
        <title>Reductive evolution of bacterial genome in insect gut environment.</title>
        <authorList>
            <person name="Nikoh N."/>
            <person name="Hosokawa T."/>
            <person name="Ohshima K."/>
            <person name="Hattori M."/>
            <person name="Fukatsu T."/>
        </authorList>
    </citation>
    <scope>NUCLEOTIDE SEQUENCE [LARGE SCALE GENOMIC DNA]</scope>
    <source>
        <strain evidence="4 5">Mpkobe</strain>
    </source>
</reference>
<dbReference type="Proteomes" id="UP000061704">
    <property type="component" value="Chromosome"/>
</dbReference>
<name>C5WCP9_9ENTR</name>
<dbReference type="HAMAP" id="MF_01564">
    <property type="entry name" value="Thiourid_synth_B"/>
    <property type="match status" value="1"/>
</dbReference>
<keyword evidence="5" id="KW-1185">Reference proteome</keyword>
<dbReference type="SUPFAM" id="SSF75169">
    <property type="entry name" value="DsrEFH-like"/>
    <property type="match status" value="1"/>
</dbReference>
<organism evidence="4 5">
    <name type="scientific">Candidatus Ishikawaella capsulata Mpkobe</name>
    <dbReference type="NCBI Taxonomy" id="476281"/>
    <lineage>
        <taxon>Bacteria</taxon>
        <taxon>Pseudomonadati</taxon>
        <taxon>Pseudomonadota</taxon>
        <taxon>Gammaproteobacteria</taxon>
        <taxon>Enterobacterales</taxon>
        <taxon>Enterobacteriaceae</taxon>
        <taxon>Candidatus Ishikawella</taxon>
    </lineage>
</organism>
<dbReference type="STRING" id="476281.ICMP_246"/>
<comment type="subcellular location">
    <subcellularLocation>
        <location evidence="3">Cytoplasm</location>
    </subcellularLocation>
</comment>
<dbReference type="GO" id="GO:0002143">
    <property type="term" value="P:tRNA wobble position uridine thiolation"/>
    <property type="evidence" value="ECO:0007669"/>
    <property type="project" value="InterPro"/>
</dbReference>
<comment type="similarity">
    <text evidence="3">Belongs to the DsrH/TusB family.</text>
</comment>
<dbReference type="KEGG" id="icp:ICMP_246"/>
<dbReference type="PANTHER" id="PTHR37526">
    <property type="entry name" value="PROTEIN TUSB"/>
    <property type="match status" value="1"/>
</dbReference>
<dbReference type="Gene3D" id="3.40.1260.10">
    <property type="entry name" value="DsrEFH-like"/>
    <property type="match status" value="1"/>
</dbReference>
<comment type="subunit">
    <text evidence="3">Heterohexamer, formed by a dimer of trimers. The hexameric TusBCD complex contains 2 copies each of TusB, TusC and TusD. The TusBCD complex interacts with TusE.</text>
</comment>